<feature type="domain" description="HTH gntR-type" evidence="4">
    <location>
        <begin position="6"/>
        <end position="74"/>
    </location>
</feature>
<name>A0A414NEN9_9ACTN</name>
<organism evidence="5 6">
    <name type="scientific">Collinsella intestinalis</name>
    <dbReference type="NCBI Taxonomy" id="147207"/>
    <lineage>
        <taxon>Bacteria</taxon>
        <taxon>Bacillati</taxon>
        <taxon>Actinomycetota</taxon>
        <taxon>Coriobacteriia</taxon>
        <taxon>Coriobacteriales</taxon>
        <taxon>Coriobacteriaceae</taxon>
        <taxon>Collinsella</taxon>
    </lineage>
</organism>
<proteinExistence type="predicted"/>
<keyword evidence="6" id="KW-1185">Reference proteome</keyword>
<evidence type="ECO:0000256" key="2">
    <source>
        <dbReference type="ARBA" id="ARBA00023125"/>
    </source>
</evidence>
<dbReference type="PRINTS" id="PR00035">
    <property type="entry name" value="HTHGNTR"/>
</dbReference>
<reference evidence="5 6" key="1">
    <citation type="submission" date="2018-08" db="EMBL/GenBank/DDBJ databases">
        <title>A genome reference for cultivated species of the human gut microbiota.</title>
        <authorList>
            <person name="Zou Y."/>
            <person name="Xue W."/>
            <person name="Luo G."/>
        </authorList>
    </citation>
    <scope>NUCLEOTIDE SEQUENCE [LARGE SCALE GENOMIC DNA]</scope>
    <source>
        <strain evidence="5 6">AM25-33</strain>
    </source>
</reference>
<dbReference type="Proteomes" id="UP000283983">
    <property type="component" value="Unassembled WGS sequence"/>
</dbReference>
<evidence type="ECO:0000256" key="3">
    <source>
        <dbReference type="ARBA" id="ARBA00023163"/>
    </source>
</evidence>
<dbReference type="InterPro" id="IPR036390">
    <property type="entry name" value="WH_DNA-bd_sf"/>
</dbReference>
<dbReference type="InterPro" id="IPR000524">
    <property type="entry name" value="Tscrpt_reg_HTH_GntR"/>
</dbReference>
<evidence type="ECO:0000259" key="4">
    <source>
        <dbReference type="PROSITE" id="PS50949"/>
    </source>
</evidence>
<dbReference type="EMBL" id="QSLJ01000001">
    <property type="protein sequence ID" value="RHF38207.1"/>
    <property type="molecule type" value="Genomic_DNA"/>
</dbReference>
<comment type="caution">
    <text evidence="5">The sequence shown here is derived from an EMBL/GenBank/DDBJ whole genome shotgun (WGS) entry which is preliminary data.</text>
</comment>
<dbReference type="PROSITE" id="PS50949">
    <property type="entry name" value="HTH_GNTR"/>
    <property type="match status" value="1"/>
</dbReference>
<dbReference type="GO" id="GO:0003700">
    <property type="term" value="F:DNA-binding transcription factor activity"/>
    <property type="evidence" value="ECO:0007669"/>
    <property type="project" value="InterPro"/>
</dbReference>
<gene>
    <name evidence="5" type="ORF">DW682_00310</name>
</gene>
<evidence type="ECO:0000256" key="1">
    <source>
        <dbReference type="ARBA" id="ARBA00023015"/>
    </source>
</evidence>
<dbReference type="GO" id="GO:0045892">
    <property type="term" value="P:negative regulation of DNA-templated transcription"/>
    <property type="evidence" value="ECO:0007669"/>
    <property type="project" value="TreeGrafter"/>
</dbReference>
<sequence>MPKLFNLLSSDVEEYVLQYIDEHHLEAGDRLPTERALAEELGITRSSLRSGLQALVDQGVIFSKQGSGSYLCQPKAIRTLATYCFPHADKALANACYTARALRDLPVDLRWLTDHLSLGIESDVAKTDLFLESINNNIVSLTANVLSTHACMLYSDLFKSTHVPRELTQTQKVRIFDRPSESISHLLKTHASDTLLVLQNKIYLGERKIALSYSICVGTRVSLVSTTALPE</sequence>
<dbReference type="PANTHER" id="PTHR44846:SF1">
    <property type="entry name" value="MANNOSYL-D-GLYCERATE TRANSPORT_METABOLISM SYSTEM REPRESSOR MNGR-RELATED"/>
    <property type="match status" value="1"/>
</dbReference>
<dbReference type="Pfam" id="PF00392">
    <property type="entry name" value="GntR"/>
    <property type="match status" value="1"/>
</dbReference>
<evidence type="ECO:0000313" key="6">
    <source>
        <dbReference type="Proteomes" id="UP000283983"/>
    </source>
</evidence>
<dbReference type="GO" id="GO:0003677">
    <property type="term" value="F:DNA binding"/>
    <property type="evidence" value="ECO:0007669"/>
    <property type="project" value="UniProtKB-KW"/>
</dbReference>
<dbReference type="InParanoid" id="A0A414NEN9"/>
<dbReference type="PANTHER" id="PTHR44846">
    <property type="entry name" value="MANNOSYL-D-GLYCERATE TRANSPORT/METABOLISM SYSTEM REPRESSOR MNGR-RELATED"/>
    <property type="match status" value="1"/>
</dbReference>
<keyword evidence="3" id="KW-0804">Transcription</keyword>
<protein>
    <submittedName>
        <fullName evidence="5">GntR family transcriptional regulator</fullName>
    </submittedName>
</protein>
<dbReference type="RefSeq" id="WP_118102347.1">
    <property type="nucleotide sequence ID" value="NZ_CABJEU010000001.1"/>
</dbReference>
<dbReference type="InterPro" id="IPR036388">
    <property type="entry name" value="WH-like_DNA-bd_sf"/>
</dbReference>
<evidence type="ECO:0000313" key="5">
    <source>
        <dbReference type="EMBL" id="RHF38207.1"/>
    </source>
</evidence>
<dbReference type="AlphaFoldDB" id="A0A414NEN9"/>
<dbReference type="SUPFAM" id="SSF46785">
    <property type="entry name" value="Winged helix' DNA-binding domain"/>
    <property type="match status" value="1"/>
</dbReference>
<dbReference type="CDD" id="cd07377">
    <property type="entry name" value="WHTH_GntR"/>
    <property type="match status" value="1"/>
</dbReference>
<keyword evidence="1" id="KW-0805">Transcription regulation</keyword>
<dbReference type="InterPro" id="IPR050679">
    <property type="entry name" value="Bact_HTH_transcr_reg"/>
</dbReference>
<dbReference type="Gene3D" id="1.10.10.10">
    <property type="entry name" value="Winged helix-like DNA-binding domain superfamily/Winged helix DNA-binding domain"/>
    <property type="match status" value="1"/>
</dbReference>
<accession>A0A414NEN9</accession>
<keyword evidence="2" id="KW-0238">DNA-binding</keyword>
<dbReference type="SMART" id="SM00345">
    <property type="entry name" value="HTH_GNTR"/>
    <property type="match status" value="1"/>
</dbReference>